<sequence length="138" mass="15694">MATSCLASSMIIGNDTTKIIPSRVTILPNDGDSFFQQQNENQGYNLLTVFDIPRFNQSVELDPFNAYNIRDECKTDNENSDEPFQLWLTIVIFGCIIGTIIIKNLQNQNPVEPAELKTVPTYDICLEAERKIEDIDQF</sequence>
<keyword evidence="3" id="KW-1185">Reference proteome</keyword>
<dbReference type="Proteomes" id="UP000007797">
    <property type="component" value="Unassembled WGS sequence"/>
</dbReference>
<dbReference type="RefSeq" id="XP_004362416.1">
    <property type="nucleotide sequence ID" value="XM_004362359.1"/>
</dbReference>
<organism evidence="2 3">
    <name type="scientific">Cavenderia fasciculata</name>
    <name type="common">Slime mold</name>
    <name type="synonym">Dictyostelium fasciculatum</name>
    <dbReference type="NCBI Taxonomy" id="261658"/>
    <lineage>
        <taxon>Eukaryota</taxon>
        <taxon>Amoebozoa</taxon>
        <taxon>Evosea</taxon>
        <taxon>Eumycetozoa</taxon>
        <taxon>Dictyostelia</taxon>
        <taxon>Acytosteliales</taxon>
        <taxon>Cavenderiaceae</taxon>
        <taxon>Cavenderia</taxon>
    </lineage>
</organism>
<dbReference type="OrthoDB" id="21152at2759"/>
<reference evidence="3" key="1">
    <citation type="journal article" date="2011" name="Genome Res.">
        <title>Phylogeny-wide analysis of social amoeba genomes highlights ancient origins for complex intercellular communication.</title>
        <authorList>
            <person name="Heidel A.J."/>
            <person name="Lawal H.M."/>
            <person name="Felder M."/>
            <person name="Schilde C."/>
            <person name="Helps N.R."/>
            <person name="Tunggal B."/>
            <person name="Rivero F."/>
            <person name="John U."/>
            <person name="Schleicher M."/>
            <person name="Eichinger L."/>
            <person name="Platzer M."/>
            <person name="Noegel A.A."/>
            <person name="Schaap P."/>
            <person name="Gloeckner G."/>
        </authorList>
    </citation>
    <scope>NUCLEOTIDE SEQUENCE [LARGE SCALE GENOMIC DNA]</scope>
    <source>
        <strain evidence="3">SH3</strain>
    </source>
</reference>
<protein>
    <submittedName>
        <fullName evidence="2">Uncharacterized protein</fullName>
    </submittedName>
</protein>
<dbReference type="KEGG" id="dfa:DFA_02808"/>
<evidence type="ECO:0000313" key="3">
    <source>
        <dbReference type="Proteomes" id="UP000007797"/>
    </source>
</evidence>
<keyword evidence="1" id="KW-0472">Membrane</keyword>
<name>F4PID1_CACFS</name>
<keyword evidence="1" id="KW-0812">Transmembrane</keyword>
<gene>
    <name evidence="2" type="ORF">DFA_02808</name>
</gene>
<accession>F4PID1</accession>
<dbReference type="AlphaFoldDB" id="F4PID1"/>
<evidence type="ECO:0000256" key="1">
    <source>
        <dbReference type="SAM" id="Phobius"/>
    </source>
</evidence>
<feature type="transmembrane region" description="Helical" evidence="1">
    <location>
        <begin position="84"/>
        <end position="102"/>
    </location>
</feature>
<dbReference type="EMBL" id="GL883006">
    <property type="protein sequence ID" value="EGG24565.1"/>
    <property type="molecule type" value="Genomic_DNA"/>
</dbReference>
<proteinExistence type="predicted"/>
<dbReference type="GeneID" id="14877397"/>
<evidence type="ECO:0000313" key="2">
    <source>
        <dbReference type="EMBL" id="EGG24565.1"/>
    </source>
</evidence>
<keyword evidence="1" id="KW-1133">Transmembrane helix</keyword>